<feature type="transmembrane region" description="Helical" evidence="2">
    <location>
        <begin position="112"/>
        <end position="134"/>
    </location>
</feature>
<organism evidence="4 5">
    <name type="scientific">Algoriphagus oliviformis</name>
    <dbReference type="NCBI Taxonomy" id="2811231"/>
    <lineage>
        <taxon>Bacteria</taxon>
        <taxon>Pseudomonadati</taxon>
        <taxon>Bacteroidota</taxon>
        <taxon>Cytophagia</taxon>
        <taxon>Cytophagales</taxon>
        <taxon>Cyclobacteriaceae</taxon>
        <taxon>Algoriphagus</taxon>
    </lineage>
</organism>
<dbReference type="Proteomes" id="UP000664317">
    <property type="component" value="Unassembled WGS sequence"/>
</dbReference>
<protein>
    <recommendedName>
        <fullName evidence="3">Peptidase M56 domain-containing protein</fullName>
    </recommendedName>
</protein>
<evidence type="ECO:0000256" key="1">
    <source>
        <dbReference type="SAM" id="MobiDB-lite"/>
    </source>
</evidence>
<sequence length="760" mass="87912">MDYLLKSIVCLLALLLIHRLLLQREVLHRFNRYYLLAAVLGSFLIPLFTIEVEVERPAPIPLEAERVAESRDFGYEEFSALGESLPTVEVIEVATAEEPVSGFSFPWKKAAWIAYFLVSAVFLYRFAANLISLIRQIRRNPHLAYRDETLVLHPQSQSPFSFLRYIFVSRHSFEREGISDAVFAHERCHVRERHSWDVLLVEVLLVPFWFHPGLYLARHAIRLNHEFIADQAALGTTPVREYQRLLLGILSANSAPAMVSSLNFSLTKKRMQMMNKKPNSPLKWLKLLALVPLVGALVYFFGEKVEVQPEEAVVTEVQVPNPTPEAIVEEEEVNLRLLSDDELEVDGQIIYVDQLGQLLEDKGKDYALVRFSANPGLKMGVVEDVQQILRERELRKVVFEEWEAESQNPNWEEDKEAYFQNAYILVEDENMEYTPKAYQQLSVDERNRLLGPVPTFPRKPPHPMIFEEWKNKEKYKVLLDREVIPNEELENLLLTDIAIFFTARKLENATSDSSIPSFHVHLFTNEYYKKELGPGSERQKPLTDQDTITLTQRKVTWHKDIQKYPDPTTAYLQKNARYEKLRTSGTIYIHKSPEEKALLDELYQGLRDEYSKATENRKKNLKEPIAPDSNTRRFGTPDGSASETAELKTVGNGTSDGMAYSFAFSPQLQSKSLKEYLSLYGQYQTRAYENRTFSQPSQEEILAQQMLFRDLEAKYSRLSFEDRRKVTRATFPYAKLKEDGKEVFVKIEDLSPEQRKELGC</sequence>
<comment type="caution">
    <text evidence="4">The sequence shown here is derived from an EMBL/GenBank/DDBJ whole genome shotgun (WGS) entry which is preliminary data.</text>
</comment>
<dbReference type="CDD" id="cd07341">
    <property type="entry name" value="M56_BlaR1_MecR1_like"/>
    <property type="match status" value="1"/>
</dbReference>
<dbReference type="PANTHER" id="PTHR34978">
    <property type="entry name" value="POSSIBLE SENSOR-TRANSDUCER PROTEIN BLAR"/>
    <property type="match status" value="1"/>
</dbReference>
<keyword evidence="2" id="KW-1133">Transmembrane helix</keyword>
<gene>
    <name evidence="4" type="ORF">J0A68_08990</name>
</gene>
<keyword evidence="5" id="KW-1185">Reference proteome</keyword>
<feature type="transmembrane region" description="Helical" evidence="2">
    <location>
        <begin position="34"/>
        <end position="52"/>
    </location>
</feature>
<keyword evidence="2" id="KW-0472">Membrane</keyword>
<feature type="compositionally biased region" description="Polar residues" evidence="1">
    <location>
        <begin position="628"/>
        <end position="643"/>
    </location>
</feature>
<evidence type="ECO:0000313" key="5">
    <source>
        <dbReference type="Proteomes" id="UP000664317"/>
    </source>
</evidence>
<evidence type="ECO:0000313" key="4">
    <source>
        <dbReference type="EMBL" id="MBN7811090.1"/>
    </source>
</evidence>
<dbReference type="InterPro" id="IPR052173">
    <property type="entry name" value="Beta-lactam_resp_regulator"/>
</dbReference>
<keyword evidence="2" id="KW-0812">Transmembrane</keyword>
<dbReference type="InterPro" id="IPR008756">
    <property type="entry name" value="Peptidase_M56"/>
</dbReference>
<feature type="transmembrane region" description="Helical" evidence="2">
    <location>
        <begin position="196"/>
        <end position="217"/>
    </location>
</feature>
<feature type="transmembrane region" description="Helical" evidence="2">
    <location>
        <begin position="245"/>
        <end position="264"/>
    </location>
</feature>
<feature type="transmembrane region" description="Helical" evidence="2">
    <location>
        <begin position="6"/>
        <end position="22"/>
    </location>
</feature>
<evidence type="ECO:0000256" key="2">
    <source>
        <dbReference type="SAM" id="Phobius"/>
    </source>
</evidence>
<evidence type="ECO:0000259" key="3">
    <source>
        <dbReference type="Pfam" id="PF05569"/>
    </source>
</evidence>
<dbReference type="Pfam" id="PF05569">
    <property type="entry name" value="Peptidase_M56"/>
    <property type="match status" value="1"/>
</dbReference>
<feature type="transmembrane region" description="Helical" evidence="2">
    <location>
        <begin position="284"/>
        <end position="302"/>
    </location>
</feature>
<feature type="region of interest" description="Disordered" evidence="1">
    <location>
        <begin position="614"/>
        <end position="644"/>
    </location>
</feature>
<dbReference type="PANTHER" id="PTHR34978:SF3">
    <property type="entry name" value="SLR0241 PROTEIN"/>
    <property type="match status" value="1"/>
</dbReference>
<name>A0ABS3C4I1_9BACT</name>
<accession>A0ABS3C4I1</accession>
<feature type="domain" description="Peptidase M56" evidence="3">
    <location>
        <begin position="150"/>
        <end position="273"/>
    </location>
</feature>
<proteinExistence type="predicted"/>
<dbReference type="EMBL" id="JAFKCT010000003">
    <property type="protein sequence ID" value="MBN7811090.1"/>
    <property type="molecule type" value="Genomic_DNA"/>
</dbReference>
<dbReference type="RefSeq" id="WP_206577874.1">
    <property type="nucleotide sequence ID" value="NZ_JAFKCT010000003.1"/>
</dbReference>
<reference evidence="4 5" key="1">
    <citation type="submission" date="2021-03" db="EMBL/GenBank/DDBJ databases">
        <title>novel species isolated from a fishpond in China.</title>
        <authorList>
            <person name="Lu H."/>
            <person name="Cai Z."/>
        </authorList>
    </citation>
    <scope>NUCLEOTIDE SEQUENCE [LARGE SCALE GENOMIC DNA]</scope>
    <source>
        <strain evidence="4 5">H41</strain>
    </source>
</reference>